<feature type="transmembrane region" description="Helical" evidence="1">
    <location>
        <begin position="94"/>
        <end position="111"/>
    </location>
</feature>
<keyword evidence="1" id="KW-1133">Transmembrane helix</keyword>
<dbReference type="EMBL" id="HBIV01020298">
    <property type="protein sequence ID" value="CAE0663061.1"/>
    <property type="molecule type" value="Transcribed_RNA"/>
</dbReference>
<feature type="transmembrane region" description="Helical" evidence="1">
    <location>
        <begin position="123"/>
        <end position="141"/>
    </location>
</feature>
<feature type="transmembrane region" description="Helical" evidence="1">
    <location>
        <begin position="153"/>
        <end position="170"/>
    </location>
</feature>
<gene>
    <name evidence="2" type="ORF">LGLO00237_LOCUS14662</name>
</gene>
<organism evidence="2">
    <name type="scientific">Lotharella globosa</name>
    <dbReference type="NCBI Taxonomy" id="91324"/>
    <lineage>
        <taxon>Eukaryota</taxon>
        <taxon>Sar</taxon>
        <taxon>Rhizaria</taxon>
        <taxon>Cercozoa</taxon>
        <taxon>Chlorarachniophyceae</taxon>
        <taxon>Lotharella</taxon>
    </lineage>
</organism>
<feature type="transmembrane region" description="Helical" evidence="1">
    <location>
        <begin position="176"/>
        <end position="194"/>
    </location>
</feature>
<dbReference type="AlphaFoldDB" id="A0A7S3YVA2"/>
<protein>
    <submittedName>
        <fullName evidence="2">Uncharacterized protein</fullName>
    </submittedName>
</protein>
<evidence type="ECO:0000313" key="2">
    <source>
        <dbReference type="EMBL" id="CAE0663061.1"/>
    </source>
</evidence>
<sequence length="234" mass="27373">MASEQPPKSSADSYGSFTDTKRARSDILEENFVKNSWFSSGLWQTPRLRKDWHTLHDEDDGRYSSLNTFFDVLFAITINTITLQLRNRQTLPEFYHWARYYGIMISLWLSTCEYSSRFDNDDVAHKIFWSLYGIGILGMLMHVRGDEWSSNSSVFSLCLGWVYILLGTHWFRCALAISRCFLFATVLGTAKLAFGFYRMKWRMFACVCSLCWRVRTLSLSSSSWLCKNWAQRRA</sequence>
<keyword evidence="1" id="KW-0812">Transmembrane</keyword>
<proteinExistence type="predicted"/>
<reference evidence="2" key="1">
    <citation type="submission" date="2021-01" db="EMBL/GenBank/DDBJ databases">
        <authorList>
            <person name="Corre E."/>
            <person name="Pelletier E."/>
            <person name="Niang G."/>
            <person name="Scheremetjew M."/>
            <person name="Finn R."/>
            <person name="Kale V."/>
            <person name="Holt S."/>
            <person name="Cochrane G."/>
            <person name="Meng A."/>
            <person name="Brown T."/>
            <person name="Cohen L."/>
        </authorList>
    </citation>
    <scope>NUCLEOTIDE SEQUENCE</scope>
    <source>
        <strain evidence="2">CCCM811</strain>
    </source>
</reference>
<keyword evidence="1" id="KW-0472">Membrane</keyword>
<accession>A0A7S3YVA2</accession>
<evidence type="ECO:0000256" key="1">
    <source>
        <dbReference type="SAM" id="Phobius"/>
    </source>
</evidence>
<name>A0A7S3YVA2_9EUKA</name>